<organism evidence="8 9">
    <name type="scientific">Flavobacterium cupreum</name>
    <dbReference type="NCBI Taxonomy" id="2133766"/>
    <lineage>
        <taxon>Bacteria</taxon>
        <taxon>Pseudomonadati</taxon>
        <taxon>Bacteroidota</taxon>
        <taxon>Flavobacteriia</taxon>
        <taxon>Flavobacteriales</taxon>
        <taxon>Flavobacteriaceae</taxon>
        <taxon>Flavobacterium</taxon>
    </lineage>
</organism>
<evidence type="ECO:0000256" key="3">
    <source>
        <dbReference type="ARBA" id="ARBA00012027"/>
    </source>
</evidence>
<evidence type="ECO:0000313" key="8">
    <source>
        <dbReference type="EMBL" id="RUT70247.1"/>
    </source>
</evidence>
<dbReference type="PANTHER" id="PTHR43856:SF1">
    <property type="entry name" value="MITOCHONDRIAL CARDIOLIPIN HYDROLASE"/>
    <property type="match status" value="1"/>
</dbReference>
<dbReference type="InterPro" id="IPR025202">
    <property type="entry name" value="PLD-like_dom"/>
</dbReference>
<sequence>MVGEFSPLASPTSVKPNANYNFMTTALFKNIKKNIESNIYSAKESIVVSVAWFTNKDLLGQLSDKLESGCSVEIIISDHFENTRLSFENFIKKGGKVFILQTRSGKFLHDKFAVFDGAKLIAGSYNWTYSAEHYNHEFVIQSDDLQLLNQFSIRFRNLKEIVTNYDKLILSTHDTLLSETKEDSFLILENELHEELIASVDLSIKAGAKINRSIILNQIYDYGAIGAANRLIQEGNEKLHSGLIKMFHINRLDLTIESIIQKDKYRVLFTDEILLKAKQRLAQLQ</sequence>
<dbReference type="Proteomes" id="UP000288102">
    <property type="component" value="Unassembled WGS sequence"/>
</dbReference>
<comment type="similarity">
    <text evidence="2">Belongs to the phospholipase D family.</text>
</comment>
<dbReference type="SUPFAM" id="SSF56024">
    <property type="entry name" value="Phospholipase D/nuclease"/>
    <property type="match status" value="1"/>
</dbReference>
<dbReference type="InterPro" id="IPR051406">
    <property type="entry name" value="PLD_domain"/>
</dbReference>
<dbReference type="RefSeq" id="WP_127338336.1">
    <property type="nucleotide sequence ID" value="NZ_QWDM01000006.1"/>
</dbReference>
<evidence type="ECO:0000313" key="9">
    <source>
        <dbReference type="Proteomes" id="UP000288102"/>
    </source>
</evidence>
<evidence type="ECO:0000259" key="7">
    <source>
        <dbReference type="PROSITE" id="PS50035"/>
    </source>
</evidence>
<keyword evidence="4" id="KW-0378">Hydrolase</keyword>
<evidence type="ECO:0000256" key="6">
    <source>
        <dbReference type="ARBA" id="ARBA00023098"/>
    </source>
</evidence>
<dbReference type="InterPro" id="IPR001736">
    <property type="entry name" value="PLipase_D/transphosphatidylase"/>
</dbReference>
<comment type="caution">
    <text evidence="8">The sequence shown here is derived from an EMBL/GenBank/DDBJ whole genome shotgun (WGS) entry which is preliminary data.</text>
</comment>
<reference evidence="9" key="1">
    <citation type="journal article" date="2019" name="Syst. Appl. Microbiol.">
        <title>Flavobacterium circumlabens sp. nov. and Flavobacterium cupreum sp. nov., two psychrotrophic species isolated from Antarctic environmental samples.</title>
        <authorList>
            <person name="Kralova S."/>
            <person name="Busse H.-J."/>
            <person name="Svec P."/>
            <person name="Maslanova I."/>
            <person name="Stankova E."/>
            <person name="Bartak M."/>
            <person name="Sedlacek I."/>
        </authorList>
    </citation>
    <scope>NUCLEOTIDE SEQUENCE [LARGE SCALE GENOMIC DNA]</scope>
    <source>
        <strain evidence="9">CCM 8825</strain>
    </source>
</reference>
<dbReference type="OrthoDB" id="9762009at2"/>
<keyword evidence="5" id="KW-0442">Lipid degradation</keyword>
<dbReference type="PROSITE" id="PS50035">
    <property type="entry name" value="PLD"/>
    <property type="match status" value="1"/>
</dbReference>
<dbReference type="EMBL" id="QWDM01000006">
    <property type="protein sequence ID" value="RUT70247.1"/>
    <property type="molecule type" value="Genomic_DNA"/>
</dbReference>
<keyword evidence="9" id="KW-1185">Reference proteome</keyword>
<dbReference type="EC" id="3.1.4.4" evidence="3"/>
<evidence type="ECO:0000256" key="1">
    <source>
        <dbReference type="ARBA" id="ARBA00000798"/>
    </source>
</evidence>
<protein>
    <recommendedName>
        <fullName evidence="3">phospholipase D</fullName>
        <ecNumber evidence="3">3.1.4.4</ecNumber>
    </recommendedName>
</protein>
<dbReference type="GO" id="GO:0016891">
    <property type="term" value="F:RNA endonuclease activity producing 5'-phosphomonoesters, hydrolytic mechanism"/>
    <property type="evidence" value="ECO:0007669"/>
    <property type="project" value="TreeGrafter"/>
</dbReference>
<accession>A0A434A7C9</accession>
<evidence type="ECO:0000256" key="5">
    <source>
        <dbReference type="ARBA" id="ARBA00022963"/>
    </source>
</evidence>
<dbReference type="GO" id="GO:0006793">
    <property type="term" value="P:phosphorus metabolic process"/>
    <property type="evidence" value="ECO:0007669"/>
    <property type="project" value="UniProtKB-ARBA"/>
</dbReference>
<keyword evidence="6" id="KW-0443">Lipid metabolism</keyword>
<name>A0A434A7C9_9FLAO</name>
<evidence type="ECO:0000256" key="2">
    <source>
        <dbReference type="ARBA" id="ARBA00008664"/>
    </source>
</evidence>
<comment type="catalytic activity">
    <reaction evidence="1">
        <text>a 1,2-diacyl-sn-glycero-3-phosphocholine + H2O = a 1,2-diacyl-sn-glycero-3-phosphate + choline + H(+)</text>
        <dbReference type="Rhea" id="RHEA:14445"/>
        <dbReference type="ChEBI" id="CHEBI:15354"/>
        <dbReference type="ChEBI" id="CHEBI:15377"/>
        <dbReference type="ChEBI" id="CHEBI:15378"/>
        <dbReference type="ChEBI" id="CHEBI:57643"/>
        <dbReference type="ChEBI" id="CHEBI:58608"/>
        <dbReference type="EC" id="3.1.4.4"/>
    </reaction>
</comment>
<dbReference type="PANTHER" id="PTHR43856">
    <property type="entry name" value="CARDIOLIPIN HYDROLASE"/>
    <property type="match status" value="1"/>
</dbReference>
<dbReference type="Pfam" id="PF13091">
    <property type="entry name" value="PLDc_2"/>
    <property type="match status" value="1"/>
</dbReference>
<dbReference type="GO" id="GO:0004630">
    <property type="term" value="F:phospholipase D activity"/>
    <property type="evidence" value="ECO:0007669"/>
    <property type="project" value="UniProtKB-EC"/>
</dbReference>
<gene>
    <name evidence="8" type="ORF">D0817_10525</name>
</gene>
<evidence type="ECO:0000256" key="4">
    <source>
        <dbReference type="ARBA" id="ARBA00022801"/>
    </source>
</evidence>
<dbReference type="AlphaFoldDB" id="A0A434A7C9"/>
<proteinExistence type="inferred from homology"/>
<feature type="domain" description="PLD phosphodiesterase" evidence="7">
    <location>
        <begin position="104"/>
        <end position="131"/>
    </location>
</feature>
<dbReference type="Gene3D" id="3.30.870.10">
    <property type="entry name" value="Endonuclease Chain A"/>
    <property type="match status" value="1"/>
</dbReference>
<dbReference type="GO" id="GO:0016042">
    <property type="term" value="P:lipid catabolic process"/>
    <property type="evidence" value="ECO:0007669"/>
    <property type="project" value="UniProtKB-KW"/>
</dbReference>